<reference evidence="1" key="1">
    <citation type="submission" date="2021-01" db="EMBL/GenBank/DDBJ databases">
        <authorList>
            <person name="Kaushik A."/>
        </authorList>
    </citation>
    <scope>NUCLEOTIDE SEQUENCE</scope>
    <source>
        <strain evidence="1">AG4-RS23</strain>
    </source>
</reference>
<dbReference type="SUPFAM" id="SSF53067">
    <property type="entry name" value="Actin-like ATPase domain"/>
    <property type="match status" value="2"/>
</dbReference>
<evidence type="ECO:0000313" key="2">
    <source>
        <dbReference type="Proteomes" id="UP000663861"/>
    </source>
</evidence>
<dbReference type="EMBL" id="CAJMWY010000027">
    <property type="protein sequence ID" value="CAE6410855.1"/>
    <property type="molecule type" value="Genomic_DNA"/>
</dbReference>
<protein>
    <submittedName>
        <fullName evidence="1">Uncharacterized protein</fullName>
    </submittedName>
</protein>
<gene>
    <name evidence="1" type="ORF">RDB_LOCUS1822</name>
</gene>
<comment type="caution">
    <text evidence="1">The sequence shown here is derived from an EMBL/GenBank/DDBJ whole genome shotgun (WGS) entry which is preliminary data.</text>
</comment>
<dbReference type="AlphaFoldDB" id="A0A8H3ACQ3"/>
<dbReference type="InterPro" id="IPR043129">
    <property type="entry name" value="ATPase_NBD"/>
</dbReference>
<accession>A0A8H3ACQ3</accession>
<sequence length="635" mass="70418">MAASNTSPGVFGAPWEGDNKIVIGIDIGTHNSGAAFVYLSKGAQPLIHRVASWPGQAAIDWQSKIPTIVLYDANMRPLSIGAEAVWPGVQEGAEGQRWSRAMNFKLQPPPESLKSHQSLWLDVGVNPSPQNGASLKQVYSDYLKYLLVHTEAAFRERVLDAGRVWASLVPTMELIITHPSGWGAHEQALLRLAAVEAGYGNTDQATANINFLSEAEAAVHFYMHHSGSSLKYNVQAGTSFLVCDIGISTTVINICTVESTRPMLKMKHHCSSACNQIQLKDGHIYLHAYADHSGIQTGSKAIDRELEQYLRRAFTDAGLPNDRTEEYTKNAVQDFEKTTKYRFSDTNVDYRINLGNARHLTDSTLRVRRGTMTLPGALVKSFFDPCIQEVLKGVDQQIQGIHAPFILLLGGLGDNPYLRQEFKRRYEPQGSSLPLPGDSTSKAYALGALLWSTITALPNLNTLNNQPQQTGNTTQFYDPCLSRSYGFETSIPYDYASHEGRYITTNPSGIKVVQGKWLEFIHKDKPLDQNTVIKKPVALAFSAPRLEPSVFELTLYSYCGSDLLEGFRESFRISVDLTPMTGALEPRIGLYGVINWHIGFDICLNYQVDGFHAEVQWQEQGEIQTSSITTRPQDV</sequence>
<dbReference type="CDD" id="cd10170">
    <property type="entry name" value="ASKHA_NBD_HSP70"/>
    <property type="match status" value="1"/>
</dbReference>
<dbReference type="PANTHER" id="PTHR14187">
    <property type="entry name" value="ALPHA KINASE/ELONGATION FACTOR 2 KINASE"/>
    <property type="match status" value="1"/>
</dbReference>
<name>A0A8H3ACQ3_9AGAM</name>
<dbReference type="PANTHER" id="PTHR14187:SF5">
    <property type="entry name" value="HEAT SHOCK 70 KDA PROTEIN 12A"/>
    <property type="match status" value="1"/>
</dbReference>
<organism evidence="1 2">
    <name type="scientific">Rhizoctonia solani</name>
    <dbReference type="NCBI Taxonomy" id="456999"/>
    <lineage>
        <taxon>Eukaryota</taxon>
        <taxon>Fungi</taxon>
        <taxon>Dikarya</taxon>
        <taxon>Basidiomycota</taxon>
        <taxon>Agaricomycotina</taxon>
        <taxon>Agaricomycetes</taxon>
        <taxon>Cantharellales</taxon>
        <taxon>Ceratobasidiaceae</taxon>
        <taxon>Rhizoctonia</taxon>
    </lineage>
</organism>
<dbReference type="Proteomes" id="UP000663861">
    <property type="component" value="Unassembled WGS sequence"/>
</dbReference>
<proteinExistence type="predicted"/>
<dbReference type="Gene3D" id="3.30.420.40">
    <property type="match status" value="1"/>
</dbReference>
<evidence type="ECO:0000313" key="1">
    <source>
        <dbReference type="EMBL" id="CAE6410855.1"/>
    </source>
</evidence>